<organism evidence="11 12">
    <name type="scientific">Vulcaniibacterium tengchongense</name>
    <dbReference type="NCBI Taxonomy" id="1273429"/>
    <lineage>
        <taxon>Bacteria</taxon>
        <taxon>Pseudomonadati</taxon>
        <taxon>Pseudomonadota</taxon>
        <taxon>Gammaproteobacteria</taxon>
        <taxon>Lysobacterales</taxon>
        <taxon>Lysobacteraceae</taxon>
        <taxon>Vulcaniibacterium</taxon>
    </lineage>
</organism>
<dbReference type="PANTHER" id="PTHR42982:SF1">
    <property type="entry name" value="SEC-INDEPENDENT PROTEIN TRANSLOCASE PROTEIN TATA"/>
    <property type="match status" value="1"/>
</dbReference>
<dbReference type="GO" id="GO:0008320">
    <property type="term" value="F:protein transmembrane transporter activity"/>
    <property type="evidence" value="ECO:0007669"/>
    <property type="project" value="UniProtKB-UniRule"/>
</dbReference>
<evidence type="ECO:0000256" key="10">
    <source>
        <dbReference type="SAM" id="MobiDB-lite"/>
    </source>
</evidence>
<keyword evidence="8 9" id="KW-0472">Membrane</keyword>
<evidence type="ECO:0000256" key="1">
    <source>
        <dbReference type="ARBA" id="ARBA00004162"/>
    </source>
</evidence>
<evidence type="ECO:0000256" key="6">
    <source>
        <dbReference type="ARBA" id="ARBA00022989"/>
    </source>
</evidence>
<keyword evidence="3 9" id="KW-1003">Cell membrane</keyword>
<evidence type="ECO:0000256" key="7">
    <source>
        <dbReference type="ARBA" id="ARBA00023010"/>
    </source>
</evidence>
<comment type="subunit">
    <text evidence="9">The Tat system comprises two distinct complexes: a TatABC complex, containing multiple copies of TatA, TatB and TatC subunits, and a separate TatA complex, containing only TatA subunits. Substrates initially bind to the TatABC complex, which probably triggers association of the separate TatA complex to form the active translocon.</text>
</comment>
<keyword evidence="6 9" id="KW-1133">Transmembrane helix</keyword>
<proteinExistence type="inferred from homology"/>
<dbReference type="HAMAP" id="MF_00236">
    <property type="entry name" value="TatA_E"/>
    <property type="match status" value="1"/>
</dbReference>
<dbReference type="NCBIfam" id="NF002813">
    <property type="entry name" value="PRK02958.1"/>
    <property type="match status" value="1"/>
</dbReference>
<keyword evidence="5 9" id="KW-0653">Protein transport</keyword>
<evidence type="ECO:0000256" key="4">
    <source>
        <dbReference type="ARBA" id="ARBA00022692"/>
    </source>
</evidence>
<feature type="compositionally biased region" description="Basic and acidic residues" evidence="10">
    <location>
        <begin position="42"/>
        <end position="61"/>
    </location>
</feature>
<dbReference type="InterPro" id="IPR003369">
    <property type="entry name" value="TatA/B/E"/>
</dbReference>
<keyword evidence="7 9" id="KW-0811">Translocation</keyword>
<dbReference type="RefSeq" id="WP_123770350.1">
    <property type="nucleotide sequence ID" value="NZ_RKQN01000002.1"/>
</dbReference>
<evidence type="ECO:0000256" key="2">
    <source>
        <dbReference type="ARBA" id="ARBA00022448"/>
    </source>
</evidence>
<feature type="compositionally biased region" description="Basic and acidic residues" evidence="10">
    <location>
        <begin position="68"/>
        <end position="77"/>
    </location>
</feature>
<comment type="caution">
    <text evidence="11">The sequence shown here is derived from an EMBL/GenBank/DDBJ whole genome shotgun (WGS) entry which is preliminary data.</text>
</comment>
<sequence length="77" mass="8662">MGSFSLWHWLVVLLIVVLIFGTKRLKNVGHDIGEAVKGFRKGMRDEDKPQARLPDESRKDATGAGSESAERKDEQPR</sequence>
<reference evidence="11 12" key="1">
    <citation type="submission" date="2018-11" db="EMBL/GenBank/DDBJ databases">
        <title>Genomic Encyclopedia of Type Strains, Phase IV (KMG-IV): sequencing the most valuable type-strain genomes for metagenomic binning, comparative biology and taxonomic classification.</title>
        <authorList>
            <person name="Goeker M."/>
        </authorList>
    </citation>
    <scope>NUCLEOTIDE SEQUENCE [LARGE SCALE GENOMIC DNA]</scope>
    <source>
        <strain evidence="11 12">DSM 25623</strain>
    </source>
</reference>
<evidence type="ECO:0000256" key="5">
    <source>
        <dbReference type="ARBA" id="ARBA00022927"/>
    </source>
</evidence>
<evidence type="ECO:0000313" key="11">
    <source>
        <dbReference type="EMBL" id="RPE80207.1"/>
    </source>
</evidence>
<dbReference type="InterPro" id="IPR006312">
    <property type="entry name" value="TatA/E"/>
</dbReference>
<dbReference type="Gene3D" id="1.20.5.3310">
    <property type="match status" value="1"/>
</dbReference>
<feature type="region of interest" description="Disordered" evidence="10">
    <location>
        <begin position="40"/>
        <end position="77"/>
    </location>
</feature>
<dbReference type="EMBL" id="RKQN01000002">
    <property type="protein sequence ID" value="RPE80207.1"/>
    <property type="molecule type" value="Genomic_DNA"/>
</dbReference>
<feature type="transmembrane region" description="Helical" evidence="9">
    <location>
        <begin position="6"/>
        <end position="22"/>
    </location>
</feature>
<evidence type="ECO:0000256" key="9">
    <source>
        <dbReference type="HAMAP-Rule" id="MF_00236"/>
    </source>
</evidence>
<dbReference type="AlphaFoldDB" id="A0A3N4VT10"/>
<comment type="subcellular location">
    <subcellularLocation>
        <location evidence="1 9">Cell membrane</location>
        <topology evidence="1 9">Single-pass membrane protein</topology>
    </subcellularLocation>
</comment>
<evidence type="ECO:0000256" key="8">
    <source>
        <dbReference type="ARBA" id="ARBA00023136"/>
    </source>
</evidence>
<protein>
    <recommendedName>
        <fullName evidence="9">Sec-independent protein translocase protein TatA</fullName>
    </recommendedName>
</protein>
<dbReference type="OrthoDB" id="7066617at2"/>
<keyword evidence="12" id="KW-1185">Reference proteome</keyword>
<dbReference type="GO" id="GO:0033281">
    <property type="term" value="C:TAT protein transport complex"/>
    <property type="evidence" value="ECO:0007669"/>
    <property type="project" value="UniProtKB-UniRule"/>
</dbReference>
<comment type="function">
    <text evidence="9">Part of the twin-arginine translocation (Tat) system that transports large folded proteins containing a characteristic twin-arginine motif in their signal peptide across membranes. TatA could form the protein-conducting channel of the Tat system.</text>
</comment>
<evidence type="ECO:0000256" key="3">
    <source>
        <dbReference type="ARBA" id="ARBA00022475"/>
    </source>
</evidence>
<comment type="similarity">
    <text evidence="9">Belongs to the TatA/E family.</text>
</comment>
<dbReference type="GO" id="GO:0043953">
    <property type="term" value="P:protein transport by the Tat complex"/>
    <property type="evidence" value="ECO:0007669"/>
    <property type="project" value="UniProtKB-UniRule"/>
</dbReference>
<keyword evidence="2 9" id="KW-0813">Transport</keyword>
<name>A0A3N4VT10_9GAMM</name>
<gene>
    <name evidence="9" type="primary">tatA</name>
    <name evidence="11" type="ORF">EDC50_2039</name>
</gene>
<dbReference type="Proteomes" id="UP000269708">
    <property type="component" value="Unassembled WGS sequence"/>
</dbReference>
<dbReference type="PANTHER" id="PTHR42982">
    <property type="entry name" value="SEC-INDEPENDENT PROTEIN TRANSLOCASE PROTEIN TATA"/>
    <property type="match status" value="1"/>
</dbReference>
<evidence type="ECO:0000313" key="12">
    <source>
        <dbReference type="Proteomes" id="UP000269708"/>
    </source>
</evidence>
<accession>A0A3N4VT10</accession>
<keyword evidence="4 9" id="KW-0812">Transmembrane</keyword>
<dbReference type="Pfam" id="PF02416">
    <property type="entry name" value="TatA_B_E"/>
    <property type="match status" value="1"/>
</dbReference>
<dbReference type="NCBIfam" id="TIGR01411">
    <property type="entry name" value="tatAE"/>
    <property type="match status" value="1"/>
</dbReference>